<dbReference type="PANTHER" id="PTHR30146:SF109">
    <property type="entry name" value="HTH-TYPE TRANSCRIPTIONAL REGULATOR GALS"/>
    <property type="match status" value="1"/>
</dbReference>
<evidence type="ECO:0000256" key="2">
    <source>
        <dbReference type="ARBA" id="ARBA00023125"/>
    </source>
</evidence>
<dbReference type="Gene3D" id="1.10.260.40">
    <property type="entry name" value="lambda repressor-like DNA-binding domains"/>
    <property type="match status" value="1"/>
</dbReference>
<accession>A0A9D1R4Q1</accession>
<name>A0A9D1R4Q1_9FIRM</name>
<protein>
    <submittedName>
        <fullName evidence="5">LacI family transcriptional regulator</fullName>
    </submittedName>
</protein>
<dbReference type="InterPro" id="IPR000843">
    <property type="entry name" value="HTH_LacI"/>
</dbReference>
<keyword evidence="2" id="KW-0238">DNA-binding</keyword>
<dbReference type="InterPro" id="IPR046335">
    <property type="entry name" value="LacI/GalR-like_sensor"/>
</dbReference>
<reference evidence="5" key="2">
    <citation type="submission" date="2021-04" db="EMBL/GenBank/DDBJ databases">
        <authorList>
            <person name="Gilroy R."/>
        </authorList>
    </citation>
    <scope>NUCLEOTIDE SEQUENCE</scope>
    <source>
        <strain evidence="5">CHK195-6426</strain>
    </source>
</reference>
<dbReference type="PANTHER" id="PTHR30146">
    <property type="entry name" value="LACI-RELATED TRANSCRIPTIONAL REPRESSOR"/>
    <property type="match status" value="1"/>
</dbReference>
<keyword evidence="3" id="KW-0804">Transcription</keyword>
<dbReference type="SMART" id="SM00354">
    <property type="entry name" value="HTH_LACI"/>
    <property type="match status" value="1"/>
</dbReference>
<dbReference type="InterPro" id="IPR028082">
    <property type="entry name" value="Peripla_BP_I"/>
</dbReference>
<dbReference type="GO" id="GO:0003700">
    <property type="term" value="F:DNA-binding transcription factor activity"/>
    <property type="evidence" value="ECO:0007669"/>
    <property type="project" value="TreeGrafter"/>
</dbReference>
<evidence type="ECO:0000256" key="3">
    <source>
        <dbReference type="ARBA" id="ARBA00023163"/>
    </source>
</evidence>
<dbReference type="GO" id="GO:0000976">
    <property type="term" value="F:transcription cis-regulatory region binding"/>
    <property type="evidence" value="ECO:0007669"/>
    <property type="project" value="TreeGrafter"/>
</dbReference>
<organism evidence="5 6">
    <name type="scientific">Candidatus Acetatifactor stercoripullorum</name>
    <dbReference type="NCBI Taxonomy" id="2838414"/>
    <lineage>
        <taxon>Bacteria</taxon>
        <taxon>Bacillati</taxon>
        <taxon>Bacillota</taxon>
        <taxon>Clostridia</taxon>
        <taxon>Lachnospirales</taxon>
        <taxon>Lachnospiraceae</taxon>
        <taxon>Acetatifactor</taxon>
    </lineage>
</organism>
<evidence type="ECO:0000313" key="6">
    <source>
        <dbReference type="Proteomes" id="UP000824265"/>
    </source>
</evidence>
<reference evidence="5" key="1">
    <citation type="journal article" date="2021" name="PeerJ">
        <title>Extensive microbial diversity within the chicken gut microbiome revealed by metagenomics and culture.</title>
        <authorList>
            <person name="Gilroy R."/>
            <person name="Ravi A."/>
            <person name="Getino M."/>
            <person name="Pursley I."/>
            <person name="Horton D.L."/>
            <person name="Alikhan N.F."/>
            <person name="Baker D."/>
            <person name="Gharbi K."/>
            <person name="Hall N."/>
            <person name="Watson M."/>
            <person name="Adriaenssens E.M."/>
            <person name="Foster-Nyarko E."/>
            <person name="Jarju S."/>
            <person name="Secka A."/>
            <person name="Antonio M."/>
            <person name="Oren A."/>
            <person name="Chaudhuri R.R."/>
            <person name="La Ragione R."/>
            <person name="Hildebrand F."/>
            <person name="Pallen M.J."/>
        </authorList>
    </citation>
    <scope>NUCLEOTIDE SEQUENCE</scope>
    <source>
        <strain evidence="5">CHK195-6426</strain>
    </source>
</reference>
<evidence type="ECO:0000259" key="4">
    <source>
        <dbReference type="PROSITE" id="PS50932"/>
    </source>
</evidence>
<keyword evidence="1" id="KW-0805">Transcription regulation</keyword>
<dbReference type="SUPFAM" id="SSF47413">
    <property type="entry name" value="lambda repressor-like DNA-binding domains"/>
    <property type="match status" value="1"/>
</dbReference>
<gene>
    <name evidence="5" type="ORF">H9742_04640</name>
</gene>
<dbReference type="PROSITE" id="PS50932">
    <property type="entry name" value="HTH_LACI_2"/>
    <property type="match status" value="1"/>
</dbReference>
<dbReference type="CDD" id="cd01392">
    <property type="entry name" value="HTH_LacI"/>
    <property type="match status" value="1"/>
</dbReference>
<sequence>MEEITIKDIARICGVGVSTVSRAINNHPDINPETKQKVLNAIREYNYVPNNSARNLKRQDARAVAVLVKGIGNSFFSEMIKIMEAQIKKKKYSMVLQHVDFNEDEVDVALELVKEKRLRGIIFLGGYFHHSEEKLSQLHVPFVLSTIGVLPREYNRHFYSSVTVNDEKESYKMVDYLIRSGHRDIAIICAKTTDASIGRLRLQGYKKALRDNGIPVREDLILSMKPDIEDYSLENGYVVAREFLERAARGGNGRRLPCTALYAISDALAIGAQKALAEAGIDVPGEVSLAGFDGVEIGKYVTPSLTTIKQPVEKMALETIHILFDIIEGKSAHQHRVFAGELTVRASTRDIRHTAQNGISKKGGIV</sequence>
<dbReference type="Gene3D" id="3.40.50.2300">
    <property type="match status" value="2"/>
</dbReference>
<dbReference type="InterPro" id="IPR010982">
    <property type="entry name" value="Lambda_DNA-bd_dom_sf"/>
</dbReference>
<dbReference type="Proteomes" id="UP000824265">
    <property type="component" value="Unassembled WGS sequence"/>
</dbReference>
<dbReference type="RefSeq" id="WP_318703120.1">
    <property type="nucleotide sequence ID" value="NZ_CALWMU010000002.1"/>
</dbReference>
<proteinExistence type="predicted"/>
<dbReference type="CDD" id="cd06267">
    <property type="entry name" value="PBP1_LacI_sugar_binding-like"/>
    <property type="match status" value="1"/>
</dbReference>
<dbReference type="Pfam" id="PF13377">
    <property type="entry name" value="Peripla_BP_3"/>
    <property type="match status" value="1"/>
</dbReference>
<dbReference type="AlphaFoldDB" id="A0A9D1R4Q1"/>
<dbReference type="EMBL" id="DXGH01000027">
    <property type="protein sequence ID" value="HIW80810.1"/>
    <property type="molecule type" value="Genomic_DNA"/>
</dbReference>
<evidence type="ECO:0000256" key="1">
    <source>
        <dbReference type="ARBA" id="ARBA00023015"/>
    </source>
</evidence>
<feature type="domain" description="HTH lacI-type" evidence="4">
    <location>
        <begin position="4"/>
        <end position="58"/>
    </location>
</feature>
<dbReference type="Pfam" id="PF00356">
    <property type="entry name" value="LacI"/>
    <property type="match status" value="1"/>
</dbReference>
<comment type="caution">
    <text evidence="5">The sequence shown here is derived from an EMBL/GenBank/DDBJ whole genome shotgun (WGS) entry which is preliminary data.</text>
</comment>
<dbReference type="SUPFAM" id="SSF53822">
    <property type="entry name" value="Periplasmic binding protein-like I"/>
    <property type="match status" value="1"/>
</dbReference>
<evidence type="ECO:0000313" key="5">
    <source>
        <dbReference type="EMBL" id="HIW80810.1"/>
    </source>
</evidence>